<sequence length="95" mass="11011">MVVKVFDAYIEGEKKATGTIDEIADYFDISRSSISLWIKNGKDPKKANPKYKHAILNKEKTKELMEQKKKEERKLPASVYDYYDKGEFIMTGTAR</sequence>
<dbReference type="AlphaFoldDB" id="T0WMH6"/>
<reference evidence="1 2" key="1">
    <citation type="journal article" date="2013" name="ISME J.">
        <title>Multifactorial diversity sustains microbial community stability.</title>
        <authorList>
            <person name="Erkus O."/>
            <person name="de Jager V.C."/>
            <person name="Spus M."/>
            <person name="van Alen-Boerrigter I.J."/>
            <person name="van Rijswijck I.M."/>
            <person name="Hazelwood L."/>
            <person name="Janssen P.W."/>
            <person name="van Hijum S.A."/>
            <person name="Kleerebezem M."/>
            <person name="Smid E.J."/>
        </authorList>
    </citation>
    <scope>NUCLEOTIDE SEQUENCE [LARGE SCALE GENOMIC DNA]</scope>
    <source>
        <strain evidence="1 2">TIFN3</strain>
    </source>
</reference>
<evidence type="ECO:0000313" key="1">
    <source>
        <dbReference type="EMBL" id="EQC94424.1"/>
    </source>
</evidence>
<name>T0WMH6_LACLC</name>
<dbReference type="InterPro" id="IPR007020">
    <property type="entry name" value="DUF658"/>
</dbReference>
<dbReference type="Pfam" id="PF04936">
    <property type="entry name" value="DUF658"/>
    <property type="match status" value="1"/>
</dbReference>
<proteinExistence type="predicted"/>
<gene>
    <name evidence="1" type="ORF">LLT3_15485</name>
</gene>
<accession>T0WMH6</accession>
<evidence type="ECO:0000313" key="2">
    <source>
        <dbReference type="Proteomes" id="UP000015664"/>
    </source>
</evidence>
<dbReference type="Proteomes" id="UP000015664">
    <property type="component" value="Unassembled WGS sequence"/>
</dbReference>
<feature type="non-terminal residue" evidence="1">
    <location>
        <position position="95"/>
    </location>
</feature>
<dbReference type="EMBL" id="ATBE01000299">
    <property type="protein sequence ID" value="EQC94424.1"/>
    <property type="molecule type" value="Genomic_DNA"/>
</dbReference>
<protein>
    <submittedName>
        <fullName evidence="1">Uncharacterized protein</fullName>
    </submittedName>
</protein>
<organism evidence="1 2">
    <name type="scientific">Lactococcus cremoris subsp. cremoris TIFN3</name>
    <dbReference type="NCBI Taxonomy" id="1234873"/>
    <lineage>
        <taxon>Bacteria</taxon>
        <taxon>Bacillati</taxon>
        <taxon>Bacillota</taxon>
        <taxon>Bacilli</taxon>
        <taxon>Lactobacillales</taxon>
        <taxon>Streptococcaceae</taxon>
        <taxon>Lactococcus</taxon>
        <taxon>Lactococcus cremoris subsp. cremoris</taxon>
    </lineage>
</organism>
<comment type="caution">
    <text evidence="1">The sequence shown here is derived from an EMBL/GenBank/DDBJ whole genome shotgun (WGS) entry which is preliminary data.</text>
</comment>